<dbReference type="SUPFAM" id="SSF53474">
    <property type="entry name" value="alpha/beta-Hydrolases"/>
    <property type="match status" value="1"/>
</dbReference>
<name>A0A1X0N8T8_9PSED</name>
<evidence type="ECO:0000259" key="2">
    <source>
        <dbReference type="Pfam" id="PF02129"/>
    </source>
</evidence>
<gene>
    <name evidence="3" type="ORF">BZK31_09015</name>
</gene>
<feature type="domain" description="Xaa-Pro dipeptidyl-peptidase-like" evidence="2">
    <location>
        <begin position="62"/>
        <end position="197"/>
    </location>
</feature>
<dbReference type="RefSeq" id="WP_083182352.1">
    <property type="nucleotide sequence ID" value="NZ_CBCRZR010000021.1"/>
</dbReference>
<dbReference type="InterPro" id="IPR029058">
    <property type="entry name" value="AB_hydrolase_fold"/>
</dbReference>
<evidence type="ECO:0000313" key="3">
    <source>
        <dbReference type="EMBL" id="ORC59972.1"/>
    </source>
</evidence>
<proteinExistence type="predicted"/>
<feature type="chain" id="PRO_5012258948" evidence="1">
    <location>
        <begin position="21"/>
        <end position="397"/>
    </location>
</feature>
<evidence type="ECO:0000256" key="1">
    <source>
        <dbReference type="SAM" id="SignalP"/>
    </source>
</evidence>
<reference evidence="4" key="1">
    <citation type="submission" date="2017-02" db="EMBL/GenBank/DDBJ databases">
        <title>Pseudomonas floridae sp. nov., a novel pathogenic bacterial species isolated from tomato.</title>
        <authorList>
            <person name="Timilsina S."/>
            <person name="Vallad G.E."/>
            <person name="Jones J.B."/>
        </authorList>
    </citation>
    <scope>NUCLEOTIDE SEQUENCE [LARGE SCALE GENOMIC DNA]</scope>
    <source>
        <strain evidence="4">GEV388</strain>
    </source>
</reference>
<keyword evidence="3" id="KW-0378">Hydrolase</keyword>
<dbReference type="InterPro" id="IPR050261">
    <property type="entry name" value="FrsA_esterase"/>
</dbReference>
<protein>
    <submittedName>
        <fullName evidence="3">Dienelactone hydrolase</fullName>
    </submittedName>
</protein>
<dbReference type="GO" id="GO:0016787">
    <property type="term" value="F:hydrolase activity"/>
    <property type="evidence" value="ECO:0007669"/>
    <property type="project" value="UniProtKB-KW"/>
</dbReference>
<dbReference type="Proteomes" id="UP000192815">
    <property type="component" value="Unassembled WGS sequence"/>
</dbReference>
<comment type="caution">
    <text evidence="3">The sequence shown here is derived from an EMBL/GenBank/DDBJ whole genome shotgun (WGS) entry which is preliminary data.</text>
</comment>
<keyword evidence="1" id="KW-0732">Signal</keyword>
<dbReference type="Gene3D" id="3.40.50.1820">
    <property type="entry name" value="alpha/beta hydrolase"/>
    <property type="match status" value="1"/>
</dbReference>
<dbReference type="EMBL" id="MUIO01000023">
    <property type="protein sequence ID" value="ORC59972.1"/>
    <property type="molecule type" value="Genomic_DNA"/>
</dbReference>
<dbReference type="OrthoDB" id="8564128at2"/>
<dbReference type="STRING" id="1958950.BZK31_09015"/>
<dbReference type="Pfam" id="PF02129">
    <property type="entry name" value="Peptidase_S15"/>
    <property type="match status" value="1"/>
</dbReference>
<accession>A0A1X0N8T8</accession>
<feature type="signal peptide" evidence="1">
    <location>
        <begin position="1"/>
        <end position="20"/>
    </location>
</feature>
<organism evidence="3 4">
    <name type="scientific">Pseudomonas floridensis</name>
    <dbReference type="NCBI Taxonomy" id="1958950"/>
    <lineage>
        <taxon>Bacteria</taxon>
        <taxon>Pseudomonadati</taxon>
        <taxon>Pseudomonadota</taxon>
        <taxon>Gammaproteobacteria</taxon>
        <taxon>Pseudomonadales</taxon>
        <taxon>Pseudomonadaceae</taxon>
        <taxon>Pseudomonas</taxon>
    </lineage>
</organism>
<dbReference type="PANTHER" id="PTHR22946">
    <property type="entry name" value="DIENELACTONE HYDROLASE DOMAIN-CONTAINING PROTEIN-RELATED"/>
    <property type="match status" value="1"/>
</dbReference>
<evidence type="ECO:0000313" key="4">
    <source>
        <dbReference type="Proteomes" id="UP000192815"/>
    </source>
</evidence>
<keyword evidence="4" id="KW-1185">Reference proteome</keyword>
<sequence length="397" mass="41928">MTMKKASAVLLLLASVPVFMSFLCCLEPAYGTEEHTNANEQIQGLIREPLVLNVRLPDGKTATLDAFVTRPDNEGRWPIALITHGTAGDSSDRSKSPNRFSSAAIAFARHGYASVVVMRQGYGQSSGVTESLDGTCLNPNHARAGKIAAADLIAALQAIRLQPWSLPNEAIAVGVSSGGFSVLATGAANPPGLGAIINFDGGRGATGVGKVCGKEQLVASINAFGSLSRVPALWIYAHNDNVFRPALGKALFDGYIASGGVGEFFEAPAYGNNGHSFFAWSPERLWWDRVADFLSQYGLPSAEIVPLPVVDIPAPSKLGAPGKEAFRTYVESRAYEKAFATNGRGAWGVSKGERTQTEASTKAVDFCQKKLKSDDLPACAVYATGNHLAAETQVHGS</sequence>
<dbReference type="InterPro" id="IPR000383">
    <property type="entry name" value="Xaa-Pro-like_dom"/>
</dbReference>
<dbReference type="AlphaFoldDB" id="A0A1X0N8T8"/>